<feature type="domain" description="Peptidase S54 rhomboid" evidence="8">
    <location>
        <begin position="64"/>
        <end position="204"/>
    </location>
</feature>
<dbReference type="Proteomes" id="UP000886723">
    <property type="component" value="Unassembled WGS sequence"/>
</dbReference>
<dbReference type="PANTHER" id="PTHR43731">
    <property type="entry name" value="RHOMBOID PROTEASE"/>
    <property type="match status" value="1"/>
</dbReference>
<feature type="transmembrane region" description="Helical" evidence="7">
    <location>
        <begin position="162"/>
        <end position="179"/>
    </location>
</feature>
<feature type="transmembrane region" description="Helical" evidence="7">
    <location>
        <begin position="66"/>
        <end position="91"/>
    </location>
</feature>
<evidence type="ECO:0000256" key="3">
    <source>
        <dbReference type="ARBA" id="ARBA00022692"/>
    </source>
</evidence>
<dbReference type="PANTHER" id="PTHR43731:SF14">
    <property type="entry name" value="PRESENILIN-ASSOCIATED RHOMBOID-LIKE PROTEIN, MITOCHONDRIAL"/>
    <property type="match status" value="1"/>
</dbReference>
<evidence type="ECO:0000256" key="7">
    <source>
        <dbReference type="SAM" id="Phobius"/>
    </source>
</evidence>
<evidence type="ECO:0000313" key="9">
    <source>
        <dbReference type="EMBL" id="HIV13932.1"/>
    </source>
</evidence>
<accession>A0A9D1T715</accession>
<keyword evidence="5 7" id="KW-1133">Transmembrane helix</keyword>
<reference evidence="9" key="2">
    <citation type="journal article" date="2021" name="PeerJ">
        <title>Extensive microbial diversity within the chicken gut microbiome revealed by metagenomics and culture.</title>
        <authorList>
            <person name="Gilroy R."/>
            <person name="Ravi A."/>
            <person name="Getino M."/>
            <person name="Pursley I."/>
            <person name="Horton D.L."/>
            <person name="Alikhan N.F."/>
            <person name="Baker D."/>
            <person name="Gharbi K."/>
            <person name="Hall N."/>
            <person name="Watson M."/>
            <person name="Adriaenssens E.M."/>
            <person name="Foster-Nyarko E."/>
            <person name="Jarju S."/>
            <person name="Secka A."/>
            <person name="Antonio M."/>
            <person name="Oren A."/>
            <person name="Chaudhuri R.R."/>
            <person name="La Ragione R."/>
            <person name="Hildebrand F."/>
            <person name="Pallen M.J."/>
        </authorList>
    </citation>
    <scope>NUCLEOTIDE SEQUENCE</scope>
    <source>
        <strain evidence="9">ChiBcec2-4451</strain>
    </source>
</reference>
<protein>
    <submittedName>
        <fullName evidence="9">Rhomboid family intramembrane serine protease</fullName>
    </submittedName>
</protein>
<evidence type="ECO:0000256" key="6">
    <source>
        <dbReference type="ARBA" id="ARBA00023136"/>
    </source>
</evidence>
<dbReference type="InterPro" id="IPR050925">
    <property type="entry name" value="Rhomboid_protease_S54"/>
</dbReference>
<evidence type="ECO:0000256" key="2">
    <source>
        <dbReference type="ARBA" id="ARBA00009045"/>
    </source>
</evidence>
<keyword evidence="4" id="KW-0378">Hydrolase</keyword>
<evidence type="ECO:0000256" key="1">
    <source>
        <dbReference type="ARBA" id="ARBA00004141"/>
    </source>
</evidence>
<dbReference type="GO" id="GO:0004252">
    <property type="term" value="F:serine-type endopeptidase activity"/>
    <property type="evidence" value="ECO:0007669"/>
    <property type="project" value="InterPro"/>
</dbReference>
<evidence type="ECO:0000259" key="8">
    <source>
        <dbReference type="Pfam" id="PF01694"/>
    </source>
</evidence>
<comment type="subcellular location">
    <subcellularLocation>
        <location evidence="1">Membrane</location>
        <topology evidence="1">Multi-pass membrane protein</topology>
    </subcellularLocation>
</comment>
<evidence type="ECO:0000256" key="4">
    <source>
        <dbReference type="ARBA" id="ARBA00022801"/>
    </source>
</evidence>
<feature type="transmembrane region" description="Helical" evidence="7">
    <location>
        <begin position="129"/>
        <end position="150"/>
    </location>
</feature>
<comment type="caution">
    <text evidence="9">The sequence shown here is derived from an EMBL/GenBank/DDBJ whole genome shotgun (WGS) entry which is preliminary data.</text>
</comment>
<sequence length="211" mass="23387">MNQPYDSQPDALEQIFRGPIRWVNLTIIAVNILIFAVTELLGNTEDPVWMLQCGAAYVPLMEEGQWYRLVTSMFLHFGPAHLFNNMFLLLFMGDLLEKLVGKWRYLLIYFGSGIAGNLLSFFLEQNQGNYSVSAGASGAIFGVIGGVLVMMVASRGRAGDVTVRRLGFMILLTIYYGFQSAGINNAAHIGGILGGVLFTLLLYPRGRRRLP</sequence>
<organism evidence="9 10">
    <name type="scientific">Candidatus Pullilachnospira stercoravium</name>
    <dbReference type="NCBI Taxonomy" id="2840913"/>
    <lineage>
        <taxon>Bacteria</taxon>
        <taxon>Bacillati</taxon>
        <taxon>Bacillota</taxon>
        <taxon>Clostridia</taxon>
        <taxon>Lachnospirales</taxon>
        <taxon>Lachnospiraceae</taxon>
        <taxon>Lachnospiraceae incertae sedis</taxon>
        <taxon>Candidatus Pullilachnospira</taxon>
    </lineage>
</organism>
<dbReference type="InterPro" id="IPR022764">
    <property type="entry name" value="Peptidase_S54_rhomboid_dom"/>
</dbReference>
<dbReference type="SUPFAM" id="SSF144091">
    <property type="entry name" value="Rhomboid-like"/>
    <property type="match status" value="1"/>
</dbReference>
<dbReference type="GO" id="GO:0006508">
    <property type="term" value="P:proteolysis"/>
    <property type="evidence" value="ECO:0007669"/>
    <property type="project" value="UniProtKB-KW"/>
</dbReference>
<reference evidence="9" key="1">
    <citation type="submission" date="2020-10" db="EMBL/GenBank/DDBJ databases">
        <authorList>
            <person name="Gilroy R."/>
        </authorList>
    </citation>
    <scope>NUCLEOTIDE SEQUENCE</scope>
    <source>
        <strain evidence="9">ChiBcec2-4451</strain>
    </source>
</reference>
<dbReference type="GO" id="GO:0016020">
    <property type="term" value="C:membrane"/>
    <property type="evidence" value="ECO:0007669"/>
    <property type="project" value="UniProtKB-SubCell"/>
</dbReference>
<keyword evidence="9" id="KW-0645">Protease</keyword>
<proteinExistence type="inferred from homology"/>
<feature type="transmembrane region" description="Helical" evidence="7">
    <location>
        <begin position="22"/>
        <end position="41"/>
    </location>
</feature>
<dbReference type="Pfam" id="PF01694">
    <property type="entry name" value="Rhomboid"/>
    <property type="match status" value="1"/>
</dbReference>
<dbReference type="Gene3D" id="1.20.1540.10">
    <property type="entry name" value="Rhomboid-like"/>
    <property type="match status" value="1"/>
</dbReference>
<keyword evidence="6 7" id="KW-0472">Membrane</keyword>
<feature type="transmembrane region" description="Helical" evidence="7">
    <location>
        <begin position="185"/>
        <end position="203"/>
    </location>
</feature>
<comment type="similarity">
    <text evidence="2">Belongs to the peptidase S54 family.</text>
</comment>
<evidence type="ECO:0000256" key="5">
    <source>
        <dbReference type="ARBA" id="ARBA00022989"/>
    </source>
</evidence>
<evidence type="ECO:0000313" key="10">
    <source>
        <dbReference type="Proteomes" id="UP000886723"/>
    </source>
</evidence>
<feature type="transmembrane region" description="Helical" evidence="7">
    <location>
        <begin position="103"/>
        <end position="123"/>
    </location>
</feature>
<dbReference type="EMBL" id="DVON01000266">
    <property type="protein sequence ID" value="HIV13932.1"/>
    <property type="molecule type" value="Genomic_DNA"/>
</dbReference>
<keyword evidence="3 7" id="KW-0812">Transmembrane</keyword>
<dbReference type="AlphaFoldDB" id="A0A9D1T715"/>
<name>A0A9D1T715_9FIRM</name>
<gene>
    <name evidence="9" type="ORF">IAA63_12460</name>
</gene>
<dbReference type="InterPro" id="IPR035952">
    <property type="entry name" value="Rhomboid-like_sf"/>
</dbReference>